<dbReference type="Pfam" id="PF13802">
    <property type="entry name" value="Gal_mutarotas_2"/>
    <property type="match status" value="1"/>
</dbReference>
<proteinExistence type="inferred from homology"/>
<protein>
    <recommendedName>
        <fullName evidence="3">alpha-glucosidase</fullName>
        <ecNumber evidence="3">3.2.1.20</ecNumber>
    </recommendedName>
</protein>
<dbReference type="AlphaFoldDB" id="A0A553I1B9"/>
<reference evidence="9" key="1">
    <citation type="submission" date="2019-06" db="EMBL/GenBank/DDBJ databases">
        <title>Draft genome sequence of the griseofulvin-producing fungus Xylaria cubensis strain G536.</title>
        <authorList>
            <person name="Mead M.E."/>
            <person name="Raja H.A."/>
            <person name="Steenwyk J.L."/>
            <person name="Knowles S.L."/>
            <person name="Oberlies N.H."/>
            <person name="Rokas A."/>
        </authorList>
    </citation>
    <scope>NUCLEOTIDE SEQUENCE [LARGE SCALE GENOMIC DNA]</scope>
    <source>
        <strain evidence="9">G536</strain>
    </source>
</reference>
<dbReference type="InterPro" id="IPR017853">
    <property type="entry name" value="GH"/>
</dbReference>
<dbReference type="InterPro" id="IPR013780">
    <property type="entry name" value="Glyco_hydro_b"/>
</dbReference>
<evidence type="ECO:0000313" key="9">
    <source>
        <dbReference type="Proteomes" id="UP000319160"/>
    </source>
</evidence>
<dbReference type="SUPFAM" id="SSF51011">
    <property type="entry name" value="Glycosyl hydrolase domain"/>
    <property type="match status" value="1"/>
</dbReference>
<sequence>MSLPSTIDDDGLKCASLQENTRTSASKAFSASVDDCPGYTASNVVESDGKLTADLTLAGTACNIYSTDLTDLKLLVEYQTDSRLYVKIYDAGLQVYQIQESVLPRPSGQGVLASDSTLQFKFTEDPFSFSISRTDSDEVLFNTNGTKLVFESQYVYLKTQLPKDPNIYGLGEHSDSFRLPTDNYKRTLWNAESPFIPRNSNLYGSHPNYIEHRGESGSHGVALINANGMDININKTDSGDQFLEYNILGGVLDFYFLSGPSPTDVSKQYADVVGLPAMVSYWTFGFQQCKYGWPDIQTEAAVVANYSAANIPLEVLWADIDYMDKRRIFTTDPEKYPLDKMRALVDELHQKGQKYVMMLDPGVQYSDSYAPYSRGKGVDAFIKAADGSLYRGEQWAGEVVWPDWFAPKTQGWWTDEIKRFFDPETGLDIDGAWNDMNEVSNFCADVNCDPSQDAVDRKRAPDTARKGWYTRQTPAGGMKGLPDRDLFNPKYRINNHQGDISVRTLYTNNTNADGTVQYDTHNIHGLMMITATRSSLITRRPNSRPFVLTRSTFAGAGTKAAHWFGDNASNWDDYRITISQMLSFAAVHAMPMVGSDVCGFNSDAQEKMCARWAMLGAFQPFYRNHADISAPNQEFYLWELVTQAAQKAIDARYRLLDYIYTAMHRAASTGSPIVNPLFFIYPNDAETFGIDLQWFYGDALLVSPVTDDDATSVTFYLPDDIFYDFWTLERVEGKGATITMDNVSFTDIPVHIRGGTVLPLRSASGNTTALVRQNDFTLVVAPGQDGKASGSLYLDDGDSLDVGDKFSDITFTWDGTTLKVDGTFGYETDVVVVSVKILGGEEPVTKEGNWSLNEAFQFTVS</sequence>
<dbReference type="SUPFAM" id="SSF74650">
    <property type="entry name" value="Galactose mutarotase-like"/>
    <property type="match status" value="1"/>
</dbReference>
<comment type="catalytic activity">
    <reaction evidence="1">
        <text>Hydrolysis of terminal, non-reducing (1-&gt;4)-linked alpha-D-glucose residues with release of alpha-D-glucose.</text>
        <dbReference type="EC" id="3.2.1.20"/>
    </reaction>
</comment>
<evidence type="ECO:0000256" key="3">
    <source>
        <dbReference type="ARBA" id="ARBA00012741"/>
    </source>
</evidence>
<evidence type="ECO:0000259" key="7">
    <source>
        <dbReference type="Pfam" id="PF21365"/>
    </source>
</evidence>
<evidence type="ECO:0000259" key="5">
    <source>
        <dbReference type="Pfam" id="PF01055"/>
    </source>
</evidence>
<comment type="similarity">
    <text evidence="2 4">Belongs to the glycosyl hydrolase 31 family.</text>
</comment>
<dbReference type="Pfam" id="PF01055">
    <property type="entry name" value="Glyco_hydro_31_2nd"/>
    <property type="match status" value="1"/>
</dbReference>
<evidence type="ECO:0000256" key="4">
    <source>
        <dbReference type="RuleBase" id="RU361185"/>
    </source>
</evidence>
<dbReference type="InterPro" id="IPR011013">
    <property type="entry name" value="Gal_mutarotase_sf_dom"/>
</dbReference>
<dbReference type="Proteomes" id="UP000319160">
    <property type="component" value="Unassembled WGS sequence"/>
</dbReference>
<accession>A0A553I1B9</accession>
<dbReference type="CDD" id="cd06602">
    <property type="entry name" value="GH31_MGAM_SI_GAA"/>
    <property type="match status" value="1"/>
</dbReference>
<name>A0A553I1B9_9PEZI</name>
<dbReference type="OrthoDB" id="5839090at2759"/>
<evidence type="ECO:0000256" key="1">
    <source>
        <dbReference type="ARBA" id="ARBA00001657"/>
    </source>
</evidence>
<dbReference type="Gene3D" id="3.20.20.80">
    <property type="entry name" value="Glycosidases"/>
    <property type="match status" value="1"/>
</dbReference>
<dbReference type="Gene3D" id="2.60.40.1180">
    <property type="entry name" value="Golgi alpha-mannosidase II"/>
    <property type="match status" value="2"/>
</dbReference>
<organism evidence="8 9">
    <name type="scientific">Xylaria flabelliformis</name>
    <dbReference type="NCBI Taxonomy" id="2512241"/>
    <lineage>
        <taxon>Eukaryota</taxon>
        <taxon>Fungi</taxon>
        <taxon>Dikarya</taxon>
        <taxon>Ascomycota</taxon>
        <taxon>Pezizomycotina</taxon>
        <taxon>Sordariomycetes</taxon>
        <taxon>Xylariomycetidae</taxon>
        <taxon>Xylariales</taxon>
        <taxon>Xylariaceae</taxon>
        <taxon>Xylaria</taxon>
    </lineage>
</organism>
<dbReference type="InterPro" id="IPR000322">
    <property type="entry name" value="Glyco_hydro_31_TIM"/>
</dbReference>
<evidence type="ECO:0000259" key="6">
    <source>
        <dbReference type="Pfam" id="PF13802"/>
    </source>
</evidence>
<keyword evidence="4" id="KW-0326">Glycosidase</keyword>
<dbReference type="PANTHER" id="PTHR22762:SF95">
    <property type="entry name" value="ALPHA_BETA-GLUCOSIDASE AGDC-RELATED"/>
    <property type="match status" value="1"/>
</dbReference>
<dbReference type="InterPro" id="IPR048395">
    <property type="entry name" value="Glyco_hydro_31_C"/>
</dbReference>
<dbReference type="SUPFAM" id="SSF51445">
    <property type="entry name" value="(Trans)glycosidases"/>
    <property type="match status" value="1"/>
</dbReference>
<evidence type="ECO:0000313" key="8">
    <source>
        <dbReference type="EMBL" id="TRX93967.1"/>
    </source>
</evidence>
<feature type="domain" description="Glycoside hydrolase family 31 TIM barrel" evidence="5">
    <location>
        <begin position="276"/>
        <end position="662"/>
    </location>
</feature>
<comment type="caution">
    <text evidence="8">The sequence shown here is derived from an EMBL/GenBank/DDBJ whole genome shotgun (WGS) entry which is preliminary data.</text>
</comment>
<dbReference type="STRING" id="2512241.A0A553I1B9"/>
<dbReference type="Pfam" id="PF21365">
    <property type="entry name" value="Glyco_hydro_31_3rd"/>
    <property type="match status" value="1"/>
</dbReference>
<keyword evidence="4" id="KW-0378">Hydrolase</keyword>
<evidence type="ECO:0000256" key="2">
    <source>
        <dbReference type="ARBA" id="ARBA00007806"/>
    </source>
</evidence>
<dbReference type="GO" id="GO:0005975">
    <property type="term" value="P:carbohydrate metabolic process"/>
    <property type="evidence" value="ECO:0007669"/>
    <property type="project" value="InterPro"/>
</dbReference>
<gene>
    <name evidence="8" type="ORF">FHL15_005045</name>
</gene>
<feature type="domain" description="Glycosyl hydrolase family 31 C-terminal" evidence="7">
    <location>
        <begin position="670"/>
        <end position="758"/>
    </location>
</feature>
<dbReference type="GO" id="GO:0004558">
    <property type="term" value="F:alpha-1,4-glucosidase activity"/>
    <property type="evidence" value="ECO:0007669"/>
    <property type="project" value="UniProtKB-EC"/>
</dbReference>
<dbReference type="InterPro" id="IPR025887">
    <property type="entry name" value="Glyco_hydro_31_N_dom"/>
</dbReference>
<keyword evidence="9" id="KW-1185">Reference proteome</keyword>
<dbReference type="PANTHER" id="PTHR22762">
    <property type="entry name" value="ALPHA-GLUCOSIDASE"/>
    <property type="match status" value="1"/>
</dbReference>
<dbReference type="GO" id="GO:0030246">
    <property type="term" value="F:carbohydrate binding"/>
    <property type="evidence" value="ECO:0007669"/>
    <property type="project" value="InterPro"/>
</dbReference>
<dbReference type="EMBL" id="VFLP01000025">
    <property type="protein sequence ID" value="TRX93967.1"/>
    <property type="molecule type" value="Genomic_DNA"/>
</dbReference>
<dbReference type="CDD" id="cd14752">
    <property type="entry name" value="GH31_N"/>
    <property type="match status" value="1"/>
</dbReference>
<feature type="domain" description="Glycoside hydrolase family 31 N-terminal" evidence="6">
    <location>
        <begin position="107"/>
        <end position="229"/>
    </location>
</feature>
<dbReference type="Gene3D" id="2.60.40.1760">
    <property type="entry name" value="glycosyl hydrolase (family 31)"/>
    <property type="match status" value="1"/>
</dbReference>
<dbReference type="EC" id="3.2.1.20" evidence="3"/>